<dbReference type="GO" id="GO:0043023">
    <property type="term" value="F:ribosomal large subunit binding"/>
    <property type="evidence" value="ECO:0007669"/>
    <property type="project" value="TreeGrafter"/>
</dbReference>
<comment type="similarity">
    <text evidence="1">Belongs to the RRF family.</text>
</comment>
<feature type="compositionally biased region" description="Polar residues" evidence="3">
    <location>
        <begin position="1"/>
        <end position="11"/>
    </location>
</feature>
<evidence type="ECO:0000313" key="5">
    <source>
        <dbReference type="EMBL" id="KFG41046.1"/>
    </source>
</evidence>
<dbReference type="PANTHER" id="PTHR20982">
    <property type="entry name" value="RIBOSOME RECYCLING FACTOR"/>
    <property type="match status" value="1"/>
</dbReference>
<comment type="caution">
    <text evidence="5">The sequence shown here is derived from an EMBL/GenBank/DDBJ whole genome shotgun (WGS) entry which is preliminary data.</text>
</comment>
<evidence type="ECO:0000313" key="6">
    <source>
        <dbReference type="Proteomes" id="UP000028838"/>
    </source>
</evidence>
<feature type="compositionally biased region" description="Basic and acidic residues" evidence="3">
    <location>
        <begin position="218"/>
        <end position="229"/>
    </location>
</feature>
<dbReference type="VEuPathDB" id="ToxoDB:TGFOU_216530"/>
<accession>A0A086K9H8</accession>
<feature type="region of interest" description="Disordered" evidence="3">
    <location>
        <begin position="103"/>
        <end position="229"/>
    </location>
</feature>
<keyword evidence="2" id="KW-0648">Protein biosynthesis</keyword>
<dbReference type="GO" id="GO:0005739">
    <property type="term" value="C:mitochondrion"/>
    <property type="evidence" value="ECO:0007669"/>
    <property type="project" value="TreeGrafter"/>
</dbReference>
<evidence type="ECO:0000256" key="3">
    <source>
        <dbReference type="SAM" id="MobiDB-lite"/>
    </source>
</evidence>
<feature type="region of interest" description="Disordered" evidence="3">
    <location>
        <begin position="56"/>
        <end position="81"/>
    </location>
</feature>
<dbReference type="InterPro" id="IPR023584">
    <property type="entry name" value="Ribosome_recyc_fac_dom"/>
</dbReference>
<dbReference type="OrthoDB" id="332019at2759"/>
<dbReference type="Proteomes" id="UP000028838">
    <property type="component" value="Unassembled WGS sequence"/>
</dbReference>
<feature type="region of interest" description="Disordered" evidence="3">
    <location>
        <begin position="243"/>
        <end position="293"/>
    </location>
</feature>
<dbReference type="SUPFAM" id="SSF55194">
    <property type="entry name" value="Ribosome recycling factor, RRF"/>
    <property type="match status" value="1"/>
</dbReference>
<feature type="domain" description="Ribosome recycling factor" evidence="4">
    <location>
        <begin position="318"/>
        <end position="478"/>
    </location>
</feature>
<protein>
    <submittedName>
        <fullName evidence="5">Ribosome recycling factor protein</fullName>
    </submittedName>
</protein>
<dbReference type="InterPro" id="IPR002661">
    <property type="entry name" value="Ribosome_recyc_fac"/>
</dbReference>
<gene>
    <name evidence="5" type="ORF">TGFOU_216530</name>
</gene>
<evidence type="ECO:0000259" key="4">
    <source>
        <dbReference type="Pfam" id="PF01765"/>
    </source>
</evidence>
<proteinExistence type="inferred from homology"/>
<evidence type="ECO:0000256" key="1">
    <source>
        <dbReference type="ARBA" id="ARBA00005912"/>
    </source>
</evidence>
<feature type="compositionally biased region" description="Low complexity" evidence="3">
    <location>
        <begin position="14"/>
        <end position="34"/>
    </location>
</feature>
<feature type="compositionally biased region" description="Low complexity" evidence="3">
    <location>
        <begin position="103"/>
        <end position="200"/>
    </location>
</feature>
<dbReference type="Gene3D" id="1.10.132.20">
    <property type="entry name" value="Ribosome-recycling factor"/>
    <property type="match status" value="1"/>
</dbReference>
<evidence type="ECO:0000256" key="2">
    <source>
        <dbReference type="ARBA" id="ARBA00022917"/>
    </source>
</evidence>
<reference evidence="5 6" key="1">
    <citation type="submission" date="2014-07" db="EMBL/GenBank/DDBJ databases">
        <authorList>
            <person name="Sibley D."/>
            <person name="Venepally P."/>
            <person name="Karamycheva S."/>
            <person name="Hadjithomas M."/>
            <person name="Khan A."/>
            <person name="Brunk B."/>
            <person name="Roos D."/>
            <person name="Caler E."/>
            <person name="Lorenzi H."/>
        </authorList>
    </citation>
    <scope>NUCLEOTIDE SEQUENCE [LARGE SCALE GENOMIC DNA]</scope>
    <source>
        <strain evidence="5 6">FOU</strain>
    </source>
</reference>
<feature type="compositionally biased region" description="Acidic residues" evidence="3">
    <location>
        <begin position="277"/>
        <end position="287"/>
    </location>
</feature>
<dbReference type="Gene3D" id="3.30.1360.40">
    <property type="match status" value="1"/>
</dbReference>
<dbReference type="Pfam" id="PF01765">
    <property type="entry name" value="RRF"/>
    <property type="match status" value="1"/>
</dbReference>
<sequence length="482" mass="51076">MASPATMSLRPSFSLARGPPASRRSSPSAGSLFSSASSLFSSARFPGAVQRRRLSTLPSRPLPFLSSSFASPSSGRSLSSFFSSPLPFSCPPIAVRLSCPSLLPSSSSAPSSPSSLSSSSSAPSSPSPLSSSSSAPSSPSPLSSSSSAPSSPSSLSSSSSAPSSPSSLSSSSSAPSSPSLLSSSFSAPASPWRASPSSPAHAVSRRCMASGKKKKGQKSREDGREEDKRMRKVLKVIGGDGDAAFSAADAPRAPRGVGGKAQGLQRARARGLVVREEEGEEEDEEDEREGRRNGAAEVFSVAAYEADMKAAIDKMVQDISALLVHRERAEHFERIPVSAGGEKRRLSDLAQVVVRGASTVHVHVFSEANLSKVMSALRAADSKWTLQQEGNTAVRLQLPKVTSEMREELKTKARVFLVTAKSAVRNMRQAGRSHLHKLQFKSRSIDDVKRRELDASLTTLMETYVAKCDKVFNEKMQQFLLS</sequence>
<feature type="region of interest" description="Disordered" evidence="3">
    <location>
        <begin position="1"/>
        <end position="34"/>
    </location>
</feature>
<name>A0A086K9H8_TOXGO</name>
<dbReference type="AlphaFoldDB" id="A0A086K9H8"/>
<dbReference type="GO" id="GO:0006412">
    <property type="term" value="P:translation"/>
    <property type="evidence" value="ECO:0007669"/>
    <property type="project" value="UniProtKB-KW"/>
</dbReference>
<dbReference type="InterPro" id="IPR036191">
    <property type="entry name" value="RRF_sf"/>
</dbReference>
<dbReference type="EMBL" id="AEYH02002279">
    <property type="protein sequence ID" value="KFG41046.1"/>
    <property type="molecule type" value="Genomic_DNA"/>
</dbReference>
<organism evidence="5 6">
    <name type="scientific">Toxoplasma gondii FOU</name>
    <dbReference type="NCBI Taxonomy" id="943167"/>
    <lineage>
        <taxon>Eukaryota</taxon>
        <taxon>Sar</taxon>
        <taxon>Alveolata</taxon>
        <taxon>Apicomplexa</taxon>
        <taxon>Conoidasida</taxon>
        <taxon>Coccidia</taxon>
        <taxon>Eucoccidiorida</taxon>
        <taxon>Eimeriorina</taxon>
        <taxon>Sarcocystidae</taxon>
        <taxon>Toxoplasma</taxon>
    </lineage>
</organism>
<dbReference type="PANTHER" id="PTHR20982:SF3">
    <property type="entry name" value="MITOCHONDRIAL RIBOSOME RECYCLING FACTOR PSEUDO 1"/>
    <property type="match status" value="1"/>
</dbReference>